<evidence type="ECO:0000256" key="2">
    <source>
        <dbReference type="ARBA" id="ARBA00022603"/>
    </source>
</evidence>
<dbReference type="PANTHER" id="PTHR43619:SF2">
    <property type="entry name" value="S-ADENOSYL-L-METHIONINE-DEPENDENT METHYLTRANSFERASES SUPERFAMILY PROTEIN"/>
    <property type="match status" value="1"/>
</dbReference>
<accession>A0A6B3SV14</accession>
<reference evidence="5 6" key="1">
    <citation type="submission" date="2020-02" db="EMBL/GenBank/DDBJ databases">
        <authorList>
            <person name="Kim M.K."/>
        </authorList>
    </citation>
    <scope>NUCLEOTIDE SEQUENCE [LARGE SCALE GENOMIC DNA]</scope>
    <source>
        <strain evidence="5 6">17J57-3</strain>
    </source>
</reference>
<dbReference type="SUPFAM" id="SSF53335">
    <property type="entry name" value="S-adenosyl-L-methionine-dependent methyltransferases"/>
    <property type="match status" value="1"/>
</dbReference>
<gene>
    <name evidence="5" type="ORF">G3574_14080</name>
</gene>
<dbReference type="InterPro" id="IPR011610">
    <property type="entry name" value="SAM_mthyl_Trfase_ML2640-like"/>
</dbReference>
<dbReference type="GO" id="GO:0032259">
    <property type="term" value="P:methylation"/>
    <property type="evidence" value="ECO:0007669"/>
    <property type="project" value="UniProtKB-KW"/>
</dbReference>
<sequence length="284" mass="31261">MKENYASITANRVAISRAAHQLLDRPRVFEDPVALRLIDTKDSAAILAGGRGLLSQRARVLRAALVARSRLAEDELAAAVKRGVRQYVILGAGLDTFAYRSPYSPGQLRVFEVDHPTTQASKRKRLHAAGISIPDGVHFVPVDFETQALADQLQSAGLCMEAPAFFSWLGVTMYLAPETVMSTLRYVRSRCVGGGGIVFDYMTPFSGQSLIRRVRLLLLASRLKAIGEPWIGFFEPPAVKNELRSMGFSVVQDLEPEDINMRYFSSRKDGLRVAGPVHLMSAQA</sequence>
<dbReference type="GO" id="GO:0008168">
    <property type="term" value="F:methyltransferase activity"/>
    <property type="evidence" value="ECO:0007669"/>
    <property type="project" value="UniProtKB-UniRule"/>
</dbReference>
<dbReference type="Pfam" id="PF04072">
    <property type="entry name" value="LCM"/>
    <property type="match status" value="1"/>
</dbReference>
<dbReference type="Gene3D" id="3.40.50.150">
    <property type="entry name" value="Vaccinia Virus protein VP39"/>
    <property type="match status" value="1"/>
</dbReference>
<comment type="caution">
    <text evidence="5">The sequence shown here is derived from an EMBL/GenBank/DDBJ whole genome shotgun (WGS) entry which is preliminary data.</text>
</comment>
<organism evidence="5 6">
    <name type="scientific">Noviherbaspirillum galbum</name>
    <dbReference type="NCBI Taxonomy" id="2709383"/>
    <lineage>
        <taxon>Bacteria</taxon>
        <taxon>Pseudomonadati</taxon>
        <taxon>Pseudomonadota</taxon>
        <taxon>Betaproteobacteria</taxon>
        <taxon>Burkholderiales</taxon>
        <taxon>Oxalobacteraceae</taxon>
        <taxon>Noviherbaspirillum</taxon>
    </lineage>
</organism>
<keyword evidence="4" id="KW-0949">S-adenosyl-L-methionine</keyword>
<evidence type="ECO:0000313" key="5">
    <source>
        <dbReference type="EMBL" id="NEX62212.1"/>
    </source>
</evidence>
<evidence type="ECO:0000256" key="4">
    <source>
        <dbReference type="RuleBase" id="RU362030"/>
    </source>
</evidence>
<dbReference type="EC" id="2.1.1.-" evidence="4"/>
<keyword evidence="2 4" id="KW-0489">Methyltransferase</keyword>
<protein>
    <recommendedName>
        <fullName evidence="4">S-adenosyl-L-methionine-dependent methyltransferase</fullName>
        <ecNumber evidence="4">2.1.1.-</ecNumber>
    </recommendedName>
</protein>
<dbReference type="InterPro" id="IPR029063">
    <property type="entry name" value="SAM-dependent_MTases_sf"/>
</dbReference>
<comment type="similarity">
    <text evidence="1 4">Belongs to the UPF0677 family.</text>
</comment>
<name>A0A6B3SV14_9BURK</name>
<dbReference type="AlphaFoldDB" id="A0A6B3SV14"/>
<dbReference type="EMBL" id="JAAIVB010000045">
    <property type="protein sequence ID" value="NEX62212.1"/>
    <property type="molecule type" value="Genomic_DNA"/>
</dbReference>
<comment type="function">
    <text evidence="4">Exhibits S-adenosyl-L-methionine-dependent methyltransferase activity.</text>
</comment>
<evidence type="ECO:0000256" key="1">
    <source>
        <dbReference type="ARBA" id="ARBA00008138"/>
    </source>
</evidence>
<dbReference type="RefSeq" id="WP_163964195.1">
    <property type="nucleotide sequence ID" value="NZ_JAAIVB010000045.1"/>
</dbReference>
<proteinExistence type="inferred from homology"/>
<evidence type="ECO:0000313" key="6">
    <source>
        <dbReference type="Proteomes" id="UP000482155"/>
    </source>
</evidence>
<dbReference type="NCBIfam" id="TIGR00027">
    <property type="entry name" value="mthyl_TIGR00027"/>
    <property type="match status" value="1"/>
</dbReference>
<dbReference type="InterPro" id="IPR007213">
    <property type="entry name" value="Ppm1/Ppm2/Tcmp"/>
</dbReference>
<evidence type="ECO:0000256" key="3">
    <source>
        <dbReference type="ARBA" id="ARBA00022679"/>
    </source>
</evidence>
<keyword evidence="6" id="KW-1185">Reference proteome</keyword>
<dbReference type="Proteomes" id="UP000482155">
    <property type="component" value="Unassembled WGS sequence"/>
</dbReference>
<keyword evidence="3 5" id="KW-0808">Transferase</keyword>
<dbReference type="PANTHER" id="PTHR43619">
    <property type="entry name" value="S-ADENOSYL-L-METHIONINE-DEPENDENT METHYLTRANSFERASE YKTD-RELATED"/>
    <property type="match status" value="1"/>
</dbReference>